<evidence type="ECO:0000313" key="1">
    <source>
        <dbReference type="EMBL" id="GIM28415.1"/>
    </source>
</evidence>
<comment type="caution">
    <text evidence="1">The sequence shown here is derived from an EMBL/GenBank/DDBJ whole genome shotgun (WGS) entry which is preliminary data.</text>
</comment>
<sequence>MKLCIVGSGMIVWDFLTITPYLNKIELIAIYYTKRSEAVSKDLASKYNIKNMFSNYSQYSSRY</sequence>
<dbReference type="AlphaFoldDB" id="A0A919RXP3"/>
<dbReference type="Proteomes" id="UP000679179">
    <property type="component" value="Unassembled WGS sequence"/>
</dbReference>
<gene>
    <name evidence="1" type="ORF">CPJCM30710_10810</name>
</gene>
<reference evidence="1" key="1">
    <citation type="submission" date="2021-03" db="EMBL/GenBank/DDBJ databases">
        <title>Taxonomic study of Clostridium polyendosporum from meadow-gley soil under rice.</title>
        <authorList>
            <person name="Kobayashi H."/>
            <person name="Tanizawa Y."/>
            <person name="Yagura M."/>
        </authorList>
    </citation>
    <scope>NUCLEOTIDE SEQUENCE</scope>
    <source>
        <strain evidence="1">JCM 30710</strain>
    </source>
</reference>
<evidence type="ECO:0000313" key="2">
    <source>
        <dbReference type="Proteomes" id="UP000679179"/>
    </source>
</evidence>
<evidence type="ECO:0008006" key="3">
    <source>
        <dbReference type="Google" id="ProtNLM"/>
    </source>
</evidence>
<proteinExistence type="predicted"/>
<name>A0A919RXP3_9CLOT</name>
<organism evidence="1 2">
    <name type="scientific">Clostridium polyendosporum</name>
    <dbReference type="NCBI Taxonomy" id="69208"/>
    <lineage>
        <taxon>Bacteria</taxon>
        <taxon>Bacillati</taxon>
        <taxon>Bacillota</taxon>
        <taxon>Clostridia</taxon>
        <taxon>Eubacteriales</taxon>
        <taxon>Clostridiaceae</taxon>
        <taxon>Clostridium</taxon>
    </lineage>
</organism>
<protein>
    <recommendedName>
        <fullName evidence="3">Gfo/Idh/MocA-like oxidoreductase N-terminal domain-containing protein</fullName>
    </recommendedName>
</protein>
<dbReference type="EMBL" id="BOPZ01000006">
    <property type="protein sequence ID" value="GIM28415.1"/>
    <property type="molecule type" value="Genomic_DNA"/>
</dbReference>
<keyword evidence="2" id="KW-1185">Reference proteome</keyword>
<accession>A0A919RXP3</accession>